<organism evidence="1 2">
    <name type="scientific">Pleurotus eryngii</name>
    <name type="common">Boletus of the steppes</name>
    <dbReference type="NCBI Taxonomy" id="5323"/>
    <lineage>
        <taxon>Eukaryota</taxon>
        <taxon>Fungi</taxon>
        <taxon>Dikarya</taxon>
        <taxon>Basidiomycota</taxon>
        <taxon>Agaricomycotina</taxon>
        <taxon>Agaricomycetes</taxon>
        <taxon>Agaricomycetidae</taxon>
        <taxon>Agaricales</taxon>
        <taxon>Pleurotineae</taxon>
        <taxon>Pleurotaceae</taxon>
        <taxon>Pleurotus</taxon>
    </lineage>
</organism>
<dbReference type="OrthoDB" id="2944586at2759"/>
<dbReference type="EMBL" id="MU154580">
    <property type="protein sequence ID" value="KAF9493814.1"/>
    <property type="molecule type" value="Genomic_DNA"/>
</dbReference>
<reference evidence="1" key="1">
    <citation type="submission" date="2020-11" db="EMBL/GenBank/DDBJ databases">
        <authorList>
            <consortium name="DOE Joint Genome Institute"/>
            <person name="Ahrendt S."/>
            <person name="Riley R."/>
            <person name="Andreopoulos W."/>
            <person name="Labutti K."/>
            <person name="Pangilinan J."/>
            <person name="Ruiz-Duenas F.J."/>
            <person name="Barrasa J.M."/>
            <person name="Sanchez-Garcia M."/>
            <person name="Camarero S."/>
            <person name="Miyauchi S."/>
            <person name="Serrano A."/>
            <person name="Linde D."/>
            <person name="Babiker R."/>
            <person name="Drula E."/>
            <person name="Ayuso-Fernandez I."/>
            <person name="Pacheco R."/>
            <person name="Padilla G."/>
            <person name="Ferreira P."/>
            <person name="Barriuso J."/>
            <person name="Kellner H."/>
            <person name="Castanera R."/>
            <person name="Alfaro M."/>
            <person name="Ramirez L."/>
            <person name="Pisabarro A.G."/>
            <person name="Kuo A."/>
            <person name="Tritt A."/>
            <person name="Lipzen A."/>
            <person name="He G."/>
            <person name="Yan M."/>
            <person name="Ng V."/>
            <person name="Cullen D."/>
            <person name="Martin F."/>
            <person name="Rosso M.-N."/>
            <person name="Henrissat B."/>
            <person name="Hibbett D."/>
            <person name="Martinez A.T."/>
            <person name="Grigoriev I.V."/>
        </authorList>
    </citation>
    <scope>NUCLEOTIDE SEQUENCE</scope>
    <source>
        <strain evidence="1">ATCC 90797</strain>
    </source>
</reference>
<proteinExistence type="predicted"/>
<gene>
    <name evidence="1" type="ORF">BDN71DRAFT_1449649</name>
</gene>
<evidence type="ECO:0000313" key="2">
    <source>
        <dbReference type="Proteomes" id="UP000807025"/>
    </source>
</evidence>
<evidence type="ECO:0000313" key="1">
    <source>
        <dbReference type="EMBL" id="KAF9493814.1"/>
    </source>
</evidence>
<protein>
    <submittedName>
        <fullName evidence="1">Uncharacterized protein</fullName>
    </submittedName>
</protein>
<comment type="caution">
    <text evidence="1">The sequence shown here is derived from an EMBL/GenBank/DDBJ whole genome shotgun (WGS) entry which is preliminary data.</text>
</comment>
<name>A0A9P5ZWW0_PLEER</name>
<accession>A0A9P5ZWW0</accession>
<keyword evidence="2" id="KW-1185">Reference proteome</keyword>
<sequence>MGQWFKFINFDKHQVHQSQLRKFGEFGGNEIVRNLMALQPHHKQHTALKRIFLGYDLSKALSYNRAALGRLGKLPIELIALVFDATDLDGAAMLCITHAQLFVVGYSSTLAKAKTIALSNNWAYDRIICIGDYSDSLPEGFLSPAEKHRLMKWWIARKAVLDGEVADTPFNDIGGATDSEDEAAGERKARDSELDEALAAFEDQSFHLYTYGRDMPTLRDVSVTGSWSTELECDHIYRMKTSPVDAERLRLTSTVMRFNPYNPHRPPSSYNCSWDTAVLINTTKREFVPAMDDQGQWVLDMEIPVLSVWGHEDGYGDMMKGKWAGDRLAIISAEELEGLMQEEDGWTERKERWATEPE</sequence>
<dbReference type="AlphaFoldDB" id="A0A9P5ZWW0"/>
<dbReference type="Proteomes" id="UP000807025">
    <property type="component" value="Unassembled WGS sequence"/>
</dbReference>